<proteinExistence type="predicted"/>
<keyword evidence="4" id="KW-1185">Reference proteome</keyword>
<organism evidence="3 4">
    <name type="scientific">Sphingomonas oryzagri</name>
    <dbReference type="NCBI Taxonomy" id="3042314"/>
    <lineage>
        <taxon>Bacteria</taxon>
        <taxon>Pseudomonadati</taxon>
        <taxon>Pseudomonadota</taxon>
        <taxon>Alphaproteobacteria</taxon>
        <taxon>Sphingomonadales</taxon>
        <taxon>Sphingomonadaceae</taxon>
        <taxon>Sphingomonas</taxon>
    </lineage>
</organism>
<gene>
    <name evidence="3" type="ORF">QGN17_07990</name>
</gene>
<dbReference type="RefSeq" id="WP_281043951.1">
    <property type="nucleotide sequence ID" value="NZ_JARYGZ010000001.1"/>
</dbReference>
<dbReference type="Proteomes" id="UP001160625">
    <property type="component" value="Unassembled WGS sequence"/>
</dbReference>
<evidence type="ECO:0000259" key="1">
    <source>
        <dbReference type="Pfam" id="PF08874"/>
    </source>
</evidence>
<reference evidence="3" key="1">
    <citation type="submission" date="2023-04" db="EMBL/GenBank/DDBJ databases">
        <title>Sphingomonas sp. MAHUQ-71 isolated from rice field.</title>
        <authorList>
            <person name="Huq M.A."/>
        </authorList>
    </citation>
    <scope>NUCLEOTIDE SEQUENCE</scope>
    <source>
        <strain evidence="3">MAHUQ-71</strain>
    </source>
</reference>
<dbReference type="Pfam" id="PF12395">
    <property type="entry name" value="DUF3658"/>
    <property type="match status" value="1"/>
</dbReference>
<evidence type="ECO:0000313" key="3">
    <source>
        <dbReference type="EMBL" id="MDH7638668.1"/>
    </source>
</evidence>
<evidence type="ECO:0000313" key="4">
    <source>
        <dbReference type="Proteomes" id="UP001160625"/>
    </source>
</evidence>
<feature type="domain" description="DUF1835" evidence="1">
    <location>
        <begin position="20"/>
        <end position="131"/>
    </location>
</feature>
<protein>
    <submittedName>
        <fullName evidence="3">DUF3658 domain-containing protein</fullName>
    </submittedName>
</protein>
<feature type="domain" description="DUF3658" evidence="2">
    <location>
        <begin position="147"/>
        <end position="254"/>
    </location>
</feature>
<evidence type="ECO:0000259" key="2">
    <source>
        <dbReference type="Pfam" id="PF12395"/>
    </source>
</evidence>
<name>A0ABT6N0Q4_9SPHN</name>
<sequence>MNLDTDRRHLCEKQMSAHKLHVLFSPSAAGTLKQALQIMGRSDEVLCLFDNFSFGPIATDDANARTKWVEKHLGYSDDDDVAGDVVSFMAAFETLALPITAWVSKRETMTYAGFLWWLSHLGNAPVSVVELEELSITNAEGMIKFVDRAVPLLDERRQKYRARWEELKLENAPLRVIAGTDLISAELDYFDGRLLGHATYEWQKMAFIVARLLFEFMETGVYQTGDLVLGARLADLAEAGKLEWRGDLSHMRRCELRLPAAR</sequence>
<dbReference type="EMBL" id="JARYGZ010000001">
    <property type="protein sequence ID" value="MDH7638668.1"/>
    <property type="molecule type" value="Genomic_DNA"/>
</dbReference>
<dbReference type="InterPro" id="IPR022123">
    <property type="entry name" value="DUF3658"/>
</dbReference>
<comment type="caution">
    <text evidence="3">The sequence shown here is derived from an EMBL/GenBank/DDBJ whole genome shotgun (WGS) entry which is preliminary data.</text>
</comment>
<accession>A0ABT6N0Q4</accession>
<dbReference type="Pfam" id="PF08874">
    <property type="entry name" value="DUF1835"/>
    <property type="match status" value="1"/>
</dbReference>
<dbReference type="InterPro" id="IPR014973">
    <property type="entry name" value="DUF1835"/>
</dbReference>